<name>A0A8S9T189_9CYAN</name>
<comment type="caution">
    <text evidence="2">The sequence shown here is derived from an EMBL/GenBank/DDBJ whole genome shotgun (WGS) entry which is preliminary data.</text>
</comment>
<dbReference type="EMBL" id="JHEG04000001">
    <property type="protein sequence ID" value="KAF3885243.1"/>
    <property type="molecule type" value="Genomic_DNA"/>
</dbReference>
<evidence type="ECO:0000313" key="3">
    <source>
        <dbReference type="Proteomes" id="UP000029738"/>
    </source>
</evidence>
<sequence>MSYYEFDNHFWSPQIVCSYQSELPKPRKTHSKILVGLLTLLCLSIWTPLVFQILVAVTNTHEEVSIKDLTQSWEKMSEREIFLFYRSSQQQ</sequence>
<evidence type="ECO:0000256" key="1">
    <source>
        <dbReference type="SAM" id="Phobius"/>
    </source>
</evidence>
<dbReference type="OrthoDB" id="517821at2"/>
<dbReference type="AlphaFoldDB" id="A0A8S9T189"/>
<accession>A0A8S9T189</accession>
<proteinExistence type="predicted"/>
<feature type="transmembrane region" description="Helical" evidence="1">
    <location>
        <begin position="33"/>
        <end position="57"/>
    </location>
</feature>
<gene>
    <name evidence="2" type="ORF">DA73_0400007060</name>
</gene>
<organism evidence="2 3">
    <name type="scientific">Tolypothrix bouteillei VB521301</name>
    <dbReference type="NCBI Taxonomy" id="1479485"/>
    <lineage>
        <taxon>Bacteria</taxon>
        <taxon>Bacillati</taxon>
        <taxon>Cyanobacteriota</taxon>
        <taxon>Cyanophyceae</taxon>
        <taxon>Nostocales</taxon>
        <taxon>Tolypothrichaceae</taxon>
        <taxon>Tolypothrix</taxon>
    </lineage>
</organism>
<keyword evidence="3" id="KW-1185">Reference proteome</keyword>
<keyword evidence="1" id="KW-0812">Transmembrane</keyword>
<dbReference type="Proteomes" id="UP000029738">
    <property type="component" value="Unassembled WGS sequence"/>
</dbReference>
<keyword evidence="1" id="KW-1133">Transmembrane helix</keyword>
<reference evidence="2" key="1">
    <citation type="journal article" date="2015" name="Genome Announc.">
        <title>Draft Genome Sequence of Tolypothrix boutellei Strain VB521301.</title>
        <authorList>
            <person name="Chandrababunaidu M.M."/>
            <person name="Singh D."/>
            <person name="Sen D."/>
            <person name="Bhan S."/>
            <person name="Das S."/>
            <person name="Gupta A."/>
            <person name="Adhikary S.P."/>
            <person name="Tripathy S."/>
        </authorList>
    </citation>
    <scope>NUCLEOTIDE SEQUENCE</scope>
    <source>
        <strain evidence="2">VB521301</strain>
    </source>
</reference>
<keyword evidence="1" id="KW-0472">Membrane</keyword>
<dbReference type="RefSeq" id="WP_137986462.1">
    <property type="nucleotide sequence ID" value="NZ_JHEG04000001.1"/>
</dbReference>
<reference evidence="2" key="2">
    <citation type="submission" date="2019-11" db="EMBL/GenBank/DDBJ databases">
        <title>Improved Assembly of Tolypothrix boutellei genome.</title>
        <authorList>
            <person name="Sarangi A.N."/>
            <person name="Mukherjee M."/>
            <person name="Ghosh S."/>
            <person name="Singh D."/>
            <person name="Das A."/>
            <person name="Kant S."/>
            <person name="Prusty A."/>
            <person name="Tripathy S."/>
        </authorList>
    </citation>
    <scope>NUCLEOTIDE SEQUENCE</scope>
    <source>
        <strain evidence="2">VB521301</strain>
    </source>
</reference>
<evidence type="ECO:0000313" key="2">
    <source>
        <dbReference type="EMBL" id="KAF3885243.1"/>
    </source>
</evidence>
<protein>
    <submittedName>
        <fullName evidence="2">Uncharacterized protein</fullName>
    </submittedName>
</protein>